<comment type="caution">
    <text evidence="2">The sequence shown here is derived from an EMBL/GenBank/DDBJ whole genome shotgun (WGS) entry which is preliminary data.</text>
</comment>
<gene>
    <name evidence="2" type="ORF">K4A83_08195</name>
</gene>
<feature type="region of interest" description="Disordered" evidence="1">
    <location>
        <begin position="38"/>
        <end position="90"/>
    </location>
</feature>
<feature type="compositionally biased region" description="Low complexity" evidence="1">
    <location>
        <begin position="57"/>
        <end position="70"/>
    </location>
</feature>
<evidence type="ECO:0000256" key="1">
    <source>
        <dbReference type="SAM" id="MobiDB-lite"/>
    </source>
</evidence>
<sequence length="124" mass="12937">MFDFIKKLFGGLFSFLGGLFGGKKKSYYLELDDAGTPVAPADSTPVAPEKPAPAPAKAPAAPAPVAVETPAPAPAPAPPKAPEPPATGTFAPDYLLYTTTRAKRRPGPSLKGFRDMARQVNKMA</sequence>
<name>A0ABT3L411_9CYAN</name>
<organism evidence="2 3">
    <name type="scientific">Spirulina subsalsa FACHB-351</name>
    <dbReference type="NCBI Taxonomy" id="234711"/>
    <lineage>
        <taxon>Bacteria</taxon>
        <taxon>Bacillati</taxon>
        <taxon>Cyanobacteriota</taxon>
        <taxon>Cyanophyceae</taxon>
        <taxon>Spirulinales</taxon>
        <taxon>Spirulinaceae</taxon>
        <taxon>Spirulina</taxon>
    </lineage>
</organism>
<feature type="compositionally biased region" description="Pro residues" evidence="1">
    <location>
        <begin position="71"/>
        <end position="85"/>
    </location>
</feature>
<dbReference type="Proteomes" id="UP001526426">
    <property type="component" value="Unassembled WGS sequence"/>
</dbReference>
<dbReference type="EMBL" id="JAIHOM010000032">
    <property type="protein sequence ID" value="MCW6036251.1"/>
    <property type="molecule type" value="Genomic_DNA"/>
</dbReference>
<protein>
    <submittedName>
        <fullName evidence="2">Uncharacterized protein</fullName>
    </submittedName>
</protein>
<reference evidence="2 3" key="1">
    <citation type="submission" date="2021-08" db="EMBL/GenBank/DDBJ databases">
        <title>Draft genome sequence of Spirulina subsalsa with high tolerance to salinity and hype-accumulation of phycocyanin.</title>
        <authorList>
            <person name="Pei H."/>
            <person name="Jiang L."/>
        </authorList>
    </citation>
    <scope>NUCLEOTIDE SEQUENCE [LARGE SCALE GENOMIC DNA]</scope>
    <source>
        <strain evidence="2 3">FACHB-351</strain>
    </source>
</reference>
<accession>A0ABT3L411</accession>
<evidence type="ECO:0000313" key="2">
    <source>
        <dbReference type="EMBL" id="MCW6036251.1"/>
    </source>
</evidence>
<keyword evidence="3" id="KW-1185">Reference proteome</keyword>
<proteinExistence type="predicted"/>
<evidence type="ECO:0000313" key="3">
    <source>
        <dbReference type="Proteomes" id="UP001526426"/>
    </source>
</evidence>
<dbReference type="RefSeq" id="WP_265263997.1">
    <property type="nucleotide sequence ID" value="NZ_JAIHOM010000032.1"/>
</dbReference>